<evidence type="ECO:0000256" key="3">
    <source>
        <dbReference type="ARBA" id="ARBA00023002"/>
    </source>
</evidence>
<feature type="transmembrane region" description="Helical" evidence="6">
    <location>
        <begin position="125"/>
        <end position="152"/>
    </location>
</feature>
<feature type="binding site" evidence="5">
    <location>
        <position position="355"/>
    </location>
    <ligand>
        <name>Fe cation</name>
        <dbReference type="ChEBI" id="CHEBI:24875"/>
        <note>catalytic</note>
    </ligand>
</feature>
<accession>A0A6A6HB61</accession>
<dbReference type="EMBL" id="ML991792">
    <property type="protein sequence ID" value="KAF2235345.1"/>
    <property type="molecule type" value="Genomic_DNA"/>
</dbReference>
<evidence type="ECO:0000313" key="8">
    <source>
        <dbReference type="Proteomes" id="UP000800092"/>
    </source>
</evidence>
<feature type="binding site" evidence="5">
    <location>
        <position position="292"/>
    </location>
    <ligand>
        <name>Fe cation</name>
        <dbReference type="ChEBI" id="CHEBI:24875"/>
        <note>catalytic</note>
    </ligand>
</feature>
<dbReference type="PANTHER" id="PTHR10543">
    <property type="entry name" value="BETA-CAROTENE DIOXYGENASE"/>
    <property type="match status" value="1"/>
</dbReference>
<keyword evidence="2 5" id="KW-0479">Metal-binding</keyword>
<organism evidence="7 8">
    <name type="scientific">Viridothelium virens</name>
    <name type="common">Speckled blister lichen</name>
    <name type="synonym">Trypethelium virens</name>
    <dbReference type="NCBI Taxonomy" id="1048519"/>
    <lineage>
        <taxon>Eukaryota</taxon>
        <taxon>Fungi</taxon>
        <taxon>Dikarya</taxon>
        <taxon>Ascomycota</taxon>
        <taxon>Pezizomycotina</taxon>
        <taxon>Dothideomycetes</taxon>
        <taxon>Dothideomycetes incertae sedis</taxon>
        <taxon>Trypetheliales</taxon>
        <taxon>Trypetheliaceae</taxon>
        <taxon>Viridothelium</taxon>
    </lineage>
</organism>
<evidence type="ECO:0000256" key="6">
    <source>
        <dbReference type="SAM" id="Phobius"/>
    </source>
</evidence>
<dbReference type="OrthoDB" id="1069523at2759"/>
<keyword evidence="3" id="KW-0560">Oxidoreductase</keyword>
<comment type="cofactor">
    <cofactor evidence="5">
        <name>Fe(2+)</name>
        <dbReference type="ChEBI" id="CHEBI:29033"/>
    </cofactor>
    <text evidence="5">Binds 1 Fe(2+) ion per subunit.</text>
</comment>
<dbReference type="GO" id="GO:0046872">
    <property type="term" value="F:metal ion binding"/>
    <property type="evidence" value="ECO:0007669"/>
    <property type="project" value="UniProtKB-KW"/>
</dbReference>
<keyword evidence="8" id="KW-1185">Reference proteome</keyword>
<reference evidence="7" key="1">
    <citation type="journal article" date="2020" name="Stud. Mycol.">
        <title>101 Dothideomycetes genomes: a test case for predicting lifestyles and emergence of pathogens.</title>
        <authorList>
            <person name="Haridas S."/>
            <person name="Albert R."/>
            <person name="Binder M."/>
            <person name="Bloem J."/>
            <person name="Labutti K."/>
            <person name="Salamov A."/>
            <person name="Andreopoulos B."/>
            <person name="Baker S."/>
            <person name="Barry K."/>
            <person name="Bills G."/>
            <person name="Bluhm B."/>
            <person name="Cannon C."/>
            <person name="Castanera R."/>
            <person name="Culley D."/>
            <person name="Daum C."/>
            <person name="Ezra D."/>
            <person name="Gonzalez J."/>
            <person name="Henrissat B."/>
            <person name="Kuo A."/>
            <person name="Liang C."/>
            <person name="Lipzen A."/>
            <person name="Lutzoni F."/>
            <person name="Magnuson J."/>
            <person name="Mondo S."/>
            <person name="Nolan M."/>
            <person name="Ohm R."/>
            <person name="Pangilinan J."/>
            <person name="Park H.-J."/>
            <person name="Ramirez L."/>
            <person name="Alfaro M."/>
            <person name="Sun H."/>
            <person name="Tritt A."/>
            <person name="Yoshinaga Y."/>
            <person name="Zwiers L.-H."/>
            <person name="Turgeon B."/>
            <person name="Goodwin S."/>
            <person name="Spatafora J."/>
            <person name="Crous P."/>
            <person name="Grigoriev I."/>
        </authorList>
    </citation>
    <scope>NUCLEOTIDE SEQUENCE</scope>
    <source>
        <strain evidence="7">Tuck. ex Michener</strain>
    </source>
</reference>
<protein>
    <submittedName>
        <fullName evidence="7">Carotenoid oxygenase</fullName>
    </submittedName>
</protein>
<sequence>MPLAGQKRKREQKHPYLDGNFAPIQQTLPLTPCSHVGIIPDELAGGQYVRNGGNPVTNEDLGRDAHWFDGDGMLCGVSFKRVKDSQGNNKILPEFVNQYILTDLYLSSLSLPSLRRPIAPSIATLVNPLSSLITIICVVLRTVFLVALSFLAGSKQAIKKISVANTSVYYHDGRALAGCESGPPMRVTLPGLETVGWYDGRKADGETHEPEDAKTDVFGGDGLVGFMKEWTTAHPKIDQGTGEMILFHSTFAPPYVHYSIIPASKTPSLKSTLPCRLLNAPLPGVKSAKMMHDFGVSPTHTIIMDLPLSLDPLNLAKGKPVVEYNTNKPSRFGIFPRRNPSAVRWFETSACCIFHTANTWDSLNSTGQVSNVNLLSCRLTSASLVFSAGNLEQPEIPQLKSLEEPIRSEKPISFFDSYDSDSEIDEESSLLPPPKQLPRHSLAPYCDPTDEIDQCRLYYHSFCLSSSAASANTITHQFALAGLPFEFPSVRRSREMSAARYIYGCSTTTSTSFGTALGRAIKIDALVKIDALTLIARGKASPPRSVTGCVDTRTIHQIMASQDPDDPIKVFRMPKGWYAQEPRFVARNWGEREDDGFLLTYAFDEGQLLPSGECRSNAQSELWVVDARDMTTVVCRVRLPQRVPYGLHGNWFSEKEVLGQREVMRVRSTEQVLGKEENRSALGRVAMGLRRCVETWLG</sequence>
<gene>
    <name evidence="7" type="ORF">EV356DRAFT_483921</name>
</gene>
<dbReference type="PANTHER" id="PTHR10543:SF89">
    <property type="entry name" value="CAROTENOID 9,10(9',10')-CLEAVAGE DIOXYGENASE 1"/>
    <property type="match status" value="1"/>
</dbReference>
<evidence type="ECO:0000256" key="1">
    <source>
        <dbReference type="ARBA" id="ARBA00006787"/>
    </source>
</evidence>
<feature type="binding site" evidence="5">
    <location>
        <position position="648"/>
    </location>
    <ligand>
        <name>Fe cation</name>
        <dbReference type="ChEBI" id="CHEBI:24875"/>
        <note>catalytic</note>
    </ligand>
</feature>
<dbReference type="InterPro" id="IPR004294">
    <property type="entry name" value="Carotenoid_Oase"/>
</dbReference>
<dbReference type="GO" id="GO:0010436">
    <property type="term" value="F:carotenoid dioxygenase activity"/>
    <property type="evidence" value="ECO:0007669"/>
    <property type="project" value="TreeGrafter"/>
</dbReference>
<dbReference type="AlphaFoldDB" id="A0A6A6HB61"/>
<dbReference type="Proteomes" id="UP000800092">
    <property type="component" value="Unassembled WGS sequence"/>
</dbReference>
<evidence type="ECO:0000256" key="2">
    <source>
        <dbReference type="ARBA" id="ARBA00022723"/>
    </source>
</evidence>
<keyword evidence="6" id="KW-0472">Membrane</keyword>
<keyword evidence="4 5" id="KW-0408">Iron</keyword>
<name>A0A6A6HB61_VIRVR</name>
<evidence type="ECO:0000256" key="4">
    <source>
        <dbReference type="ARBA" id="ARBA00023004"/>
    </source>
</evidence>
<evidence type="ECO:0000313" key="7">
    <source>
        <dbReference type="EMBL" id="KAF2235345.1"/>
    </source>
</evidence>
<keyword evidence="6" id="KW-1133">Transmembrane helix</keyword>
<keyword evidence="6" id="KW-0812">Transmembrane</keyword>
<comment type="similarity">
    <text evidence="1">Belongs to the carotenoid oxygenase family.</text>
</comment>
<dbReference type="Pfam" id="PF03055">
    <property type="entry name" value="RPE65"/>
    <property type="match status" value="1"/>
</dbReference>
<evidence type="ECO:0000256" key="5">
    <source>
        <dbReference type="PIRSR" id="PIRSR604294-1"/>
    </source>
</evidence>
<proteinExistence type="inferred from homology"/>
<feature type="binding site" evidence="5">
    <location>
        <position position="234"/>
    </location>
    <ligand>
        <name>Fe cation</name>
        <dbReference type="ChEBI" id="CHEBI:24875"/>
        <note>catalytic</note>
    </ligand>
</feature>
<dbReference type="GO" id="GO:0016121">
    <property type="term" value="P:carotene catabolic process"/>
    <property type="evidence" value="ECO:0007669"/>
    <property type="project" value="TreeGrafter"/>
</dbReference>